<dbReference type="OrthoDB" id="686589at2759"/>
<dbReference type="Pfam" id="PF03140">
    <property type="entry name" value="DUF247"/>
    <property type="match status" value="1"/>
</dbReference>
<keyword evidence="4" id="KW-1185">Reference proteome</keyword>
<evidence type="ECO:0000313" key="2">
    <source>
        <dbReference type="EMBL" id="PNT64101.1"/>
    </source>
</evidence>
<keyword evidence="1" id="KW-0812">Transmembrane</keyword>
<dbReference type="PANTHER" id="PTHR31549">
    <property type="entry name" value="PROTEIN, PUTATIVE (DUF247)-RELATED-RELATED"/>
    <property type="match status" value="1"/>
</dbReference>
<dbReference type="GeneID" id="104585052"/>
<dbReference type="EnsemblPlants" id="PNT64101">
    <property type="protein sequence ID" value="PNT64101"/>
    <property type="gene ID" value="BRADI_4g24440v3"/>
</dbReference>
<evidence type="ECO:0000256" key="1">
    <source>
        <dbReference type="SAM" id="Phobius"/>
    </source>
</evidence>
<feature type="transmembrane region" description="Helical" evidence="1">
    <location>
        <begin position="478"/>
        <end position="498"/>
    </location>
</feature>
<dbReference type="EMBL" id="CM000883">
    <property type="protein sequence ID" value="PNT64101.1"/>
    <property type="molecule type" value="Genomic_DNA"/>
</dbReference>
<proteinExistence type="predicted"/>
<protein>
    <submittedName>
        <fullName evidence="2 3">Uncharacterized protein</fullName>
    </submittedName>
</protein>
<evidence type="ECO:0000313" key="3">
    <source>
        <dbReference type="EnsemblPlants" id="PNT64101"/>
    </source>
</evidence>
<reference evidence="3" key="3">
    <citation type="submission" date="2018-08" db="UniProtKB">
        <authorList>
            <consortium name="EnsemblPlants"/>
        </authorList>
    </citation>
    <scope>IDENTIFICATION</scope>
    <source>
        <strain evidence="3">cv. Bd21</strain>
    </source>
</reference>
<dbReference type="Gramene" id="PNT64101">
    <property type="protein sequence ID" value="PNT64101"/>
    <property type="gene ID" value="BRADI_4g24440v3"/>
</dbReference>
<evidence type="ECO:0000313" key="4">
    <source>
        <dbReference type="Proteomes" id="UP000008810"/>
    </source>
</evidence>
<organism evidence="2">
    <name type="scientific">Brachypodium distachyon</name>
    <name type="common">Purple false brome</name>
    <name type="synonym">Trachynia distachya</name>
    <dbReference type="NCBI Taxonomy" id="15368"/>
    <lineage>
        <taxon>Eukaryota</taxon>
        <taxon>Viridiplantae</taxon>
        <taxon>Streptophyta</taxon>
        <taxon>Embryophyta</taxon>
        <taxon>Tracheophyta</taxon>
        <taxon>Spermatophyta</taxon>
        <taxon>Magnoliopsida</taxon>
        <taxon>Liliopsida</taxon>
        <taxon>Poales</taxon>
        <taxon>Poaceae</taxon>
        <taxon>BOP clade</taxon>
        <taxon>Pooideae</taxon>
        <taxon>Stipodae</taxon>
        <taxon>Brachypodieae</taxon>
        <taxon>Brachypodium</taxon>
    </lineage>
</organism>
<keyword evidence="1" id="KW-0472">Membrane</keyword>
<dbReference type="STRING" id="15368.A0A2K2CPZ9"/>
<gene>
    <name evidence="3" type="primary">LOC104585052</name>
    <name evidence="2" type="ORF">BRADI_4g24440v3</name>
</gene>
<sequence>MMEQAWRDQFQAGYWSSEPASWVPGLPAVSTEMSSCFQTLVQPSTSTSSSSGGQLQQELVEYAAAATPNYGSPIVVFEKSARAFGDDIDMILTKIHMYPRSIVDLDDRYTVPLTIAIGPYHHYRCHLQPAEKAKHLAAYRCIKLSRRPVQELYDAVVSVAHVVRLLYHKEAMAGIVDDDFWPMMFYDACFLVQYMLWYVDEDEMDTWLLSFFKSNQLDIDNDILLLENQLPWPVVDTLVDLVRPGLVKEFIVCIRVGFQSTKEEFEGQDFAWDGYTPPHLLGLYRYYMVKGSGVYKPASANKLKKLIGTSFTATKLAEMGVKITPSKTEGYMDLAVPTGPIHGKLCLPPMYLNETAAARLVNMAAFELCTNPDFFDDSGEDEYTYYQNSAVCSYLLLLAMFVEREEDVQELRARDLLTTGDGVGLTNKEALQFFTTVGKHLRKGPCYWDVMIKLSMYDKGRPVRVNAHKFFFNHWGKIVTVVTTIAGALGLFGTLVSLKKG</sequence>
<dbReference type="AlphaFoldDB" id="A0A2K2CPZ9"/>
<dbReference type="InterPro" id="IPR004158">
    <property type="entry name" value="DUF247_pln"/>
</dbReference>
<keyword evidence="1" id="KW-1133">Transmembrane helix</keyword>
<name>A0A2K2CPZ9_BRADI</name>
<accession>A0A2K2CPZ9</accession>
<dbReference type="RefSeq" id="XP_010239279.2">
    <property type="nucleotide sequence ID" value="XM_010240977.2"/>
</dbReference>
<reference evidence="2 3" key="1">
    <citation type="journal article" date="2010" name="Nature">
        <title>Genome sequencing and analysis of the model grass Brachypodium distachyon.</title>
        <authorList>
            <consortium name="International Brachypodium Initiative"/>
        </authorList>
    </citation>
    <scope>NUCLEOTIDE SEQUENCE [LARGE SCALE GENOMIC DNA]</scope>
    <source>
        <strain evidence="2">Bd21</strain>
        <strain evidence="3">cv. Bd21</strain>
    </source>
</reference>
<reference evidence="2" key="2">
    <citation type="submission" date="2017-06" db="EMBL/GenBank/DDBJ databases">
        <title>WGS assembly of Brachypodium distachyon.</title>
        <authorList>
            <consortium name="The International Brachypodium Initiative"/>
            <person name="Lucas S."/>
            <person name="Harmon-Smith M."/>
            <person name="Lail K."/>
            <person name="Tice H."/>
            <person name="Grimwood J."/>
            <person name="Bruce D."/>
            <person name="Barry K."/>
            <person name="Shu S."/>
            <person name="Lindquist E."/>
            <person name="Wang M."/>
            <person name="Pitluck S."/>
            <person name="Vogel J.P."/>
            <person name="Garvin D.F."/>
            <person name="Mockler T.C."/>
            <person name="Schmutz J."/>
            <person name="Rokhsar D."/>
            <person name="Bevan M.W."/>
        </authorList>
    </citation>
    <scope>NUCLEOTIDE SEQUENCE</scope>
    <source>
        <strain evidence="2">Bd21</strain>
    </source>
</reference>
<dbReference type="PANTHER" id="PTHR31549:SF32">
    <property type="match status" value="1"/>
</dbReference>
<dbReference type="Proteomes" id="UP000008810">
    <property type="component" value="Chromosome 4"/>
</dbReference>